<dbReference type="InterPro" id="IPR036388">
    <property type="entry name" value="WH-like_DNA-bd_sf"/>
</dbReference>
<dbReference type="EMBL" id="JACGWT010000005">
    <property type="protein sequence ID" value="MBA8795670.1"/>
    <property type="molecule type" value="Genomic_DNA"/>
</dbReference>
<keyword evidence="3" id="KW-1185">Reference proteome</keyword>
<comment type="similarity">
    <text evidence="1">Belongs to the ROK (NagC/XylR) family.</text>
</comment>
<dbReference type="PANTHER" id="PTHR18964">
    <property type="entry name" value="ROK (REPRESSOR, ORF, KINASE) FAMILY"/>
    <property type="match status" value="1"/>
</dbReference>
<dbReference type="RefSeq" id="WP_182561259.1">
    <property type="nucleotide sequence ID" value="NZ_JACGWT010000005.1"/>
</dbReference>
<name>A0A7W3IV33_9ACTN</name>
<dbReference type="GO" id="GO:0016301">
    <property type="term" value="F:kinase activity"/>
    <property type="evidence" value="ECO:0007669"/>
    <property type="project" value="UniProtKB-KW"/>
</dbReference>
<evidence type="ECO:0000313" key="3">
    <source>
        <dbReference type="Proteomes" id="UP000523079"/>
    </source>
</evidence>
<evidence type="ECO:0000313" key="2">
    <source>
        <dbReference type="EMBL" id="MBA8795670.1"/>
    </source>
</evidence>
<dbReference type="SUPFAM" id="SSF53067">
    <property type="entry name" value="Actin-like ATPase domain"/>
    <property type="match status" value="1"/>
</dbReference>
<dbReference type="Proteomes" id="UP000523079">
    <property type="component" value="Unassembled WGS sequence"/>
</dbReference>
<evidence type="ECO:0000256" key="1">
    <source>
        <dbReference type="ARBA" id="ARBA00006479"/>
    </source>
</evidence>
<dbReference type="SUPFAM" id="SSF46785">
    <property type="entry name" value="Winged helix' DNA-binding domain"/>
    <property type="match status" value="1"/>
</dbReference>
<sequence length="386" mass="40920">MREMNMGSLLRALRVLGPRARVELAEYTGISPATVTKLVANLTEAEILVERADTHSLRLTGRPRVPVDFNPHRRAVLALHLGPDSITAAALDLRGTVLVERSADYPDGSAARSVQAGARLLARVVKALPDQCVAVGVGVTSAGRVDREHGAVRGRRDRGWDDVLVSAPIADHLGLPVELDQPVRGEALAALATDEQAQHLIHLSVGEEISAALLIDRHVHRGHTGEAGGVAHLPVPGARGPECGCGQTGCLGAVATDVALVEAARAKKVIGGEDGYAELVAAADDRSRPAVALLRTRARAIGQALAVLADLVDPDRLLVGGSALAWGGFQPEVEQTFVELSGRRADLLRFGPGRVEPVVAAGMLFLDRYFDDPVRHEPELQRRLNA</sequence>
<dbReference type="Pfam" id="PF00480">
    <property type="entry name" value="ROK"/>
    <property type="match status" value="1"/>
</dbReference>
<dbReference type="InterPro" id="IPR036390">
    <property type="entry name" value="WH_DNA-bd_sf"/>
</dbReference>
<dbReference type="AlphaFoldDB" id="A0A7W3IV33"/>
<proteinExistence type="inferred from homology"/>
<comment type="caution">
    <text evidence="2">The sequence shown here is derived from an EMBL/GenBank/DDBJ whole genome shotgun (WGS) entry which is preliminary data.</text>
</comment>
<dbReference type="InterPro" id="IPR043129">
    <property type="entry name" value="ATPase_NBD"/>
</dbReference>
<dbReference type="PANTHER" id="PTHR18964:SF149">
    <property type="entry name" value="BIFUNCTIONAL UDP-N-ACETYLGLUCOSAMINE 2-EPIMERASE_N-ACETYLMANNOSAMINE KINASE"/>
    <property type="match status" value="1"/>
</dbReference>
<keyword evidence="2" id="KW-0418">Kinase</keyword>
<keyword evidence="2" id="KW-0808">Transferase</keyword>
<reference evidence="2 3" key="1">
    <citation type="submission" date="2020-07" db="EMBL/GenBank/DDBJ databases">
        <title>Sequencing the genomes of 1000 actinobacteria strains.</title>
        <authorList>
            <person name="Klenk H.-P."/>
        </authorList>
    </citation>
    <scope>NUCLEOTIDE SEQUENCE [LARGE SCALE GENOMIC DNA]</scope>
    <source>
        <strain evidence="2 3">DSM 100723</strain>
    </source>
</reference>
<dbReference type="InterPro" id="IPR000600">
    <property type="entry name" value="ROK"/>
</dbReference>
<dbReference type="Gene3D" id="1.10.10.10">
    <property type="entry name" value="Winged helix-like DNA-binding domain superfamily/Winged helix DNA-binding domain"/>
    <property type="match status" value="1"/>
</dbReference>
<accession>A0A7W3IV33</accession>
<dbReference type="Gene3D" id="3.30.420.40">
    <property type="match status" value="2"/>
</dbReference>
<gene>
    <name evidence="2" type="ORF">FHX74_003306</name>
</gene>
<organism evidence="2 3">
    <name type="scientific">Microlunatus kandeliicorticis</name>
    <dbReference type="NCBI Taxonomy" id="1759536"/>
    <lineage>
        <taxon>Bacteria</taxon>
        <taxon>Bacillati</taxon>
        <taxon>Actinomycetota</taxon>
        <taxon>Actinomycetes</taxon>
        <taxon>Propionibacteriales</taxon>
        <taxon>Propionibacteriaceae</taxon>
        <taxon>Microlunatus</taxon>
    </lineage>
</organism>
<protein>
    <submittedName>
        <fullName evidence="2">Putative NBD/HSP70 family sugar kinase</fullName>
    </submittedName>
</protein>